<evidence type="ECO:0000313" key="6">
    <source>
        <dbReference type="EMBL" id="SEN16941.1"/>
    </source>
</evidence>
<gene>
    <name evidence="6" type="ORF">SAMN05216325_10937</name>
</gene>
<keyword evidence="4" id="KW-0963">Cytoplasm</keyword>
<dbReference type="RefSeq" id="WP_090630901.1">
    <property type="nucleotide sequence ID" value="NZ_FOCP01000009.1"/>
</dbReference>
<dbReference type="InterPro" id="IPR007476">
    <property type="entry name" value="RdgC"/>
</dbReference>
<dbReference type="EMBL" id="FOCP01000009">
    <property type="protein sequence ID" value="SEN16941.1"/>
    <property type="molecule type" value="Genomic_DNA"/>
</dbReference>
<dbReference type="NCBIfam" id="NF001464">
    <property type="entry name" value="PRK00321.1-5"/>
    <property type="match status" value="1"/>
</dbReference>
<accession>A0A1H8EBJ1</accession>
<evidence type="ECO:0000256" key="5">
    <source>
        <dbReference type="ARBA" id="ARBA00023172"/>
    </source>
</evidence>
<dbReference type="GO" id="GO:0006310">
    <property type="term" value="P:DNA recombination"/>
    <property type="evidence" value="ECO:0007669"/>
    <property type="project" value="UniProtKB-KW"/>
</dbReference>
<name>A0A1H8EBJ1_9PROT</name>
<keyword evidence="5" id="KW-0233">DNA recombination</keyword>
<dbReference type="OrthoDB" id="5290530at2"/>
<evidence type="ECO:0000256" key="4">
    <source>
        <dbReference type="ARBA" id="ARBA00022490"/>
    </source>
</evidence>
<proteinExistence type="inferred from homology"/>
<evidence type="ECO:0000313" key="7">
    <source>
        <dbReference type="Proteomes" id="UP000199459"/>
    </source>
</evidence>
<comment type="subcellular location">
    <subcellularLocation>
        <location evidence="1">Cytoplasm</location>
        <location evidence="1">Nucleoid</location>
    </subcellularLocation>
</comment>
<dbReference type="Proteomes" id="UP000199459">
    <property type="component" value="Unassembled WGS sequence"/>
</dbReference>
<evidence type="ECO:0000256" key="3">
    <source>
        <dbReference type="ARBA" id="ARBA00022296"/>
    </source>
</evidence>
<sequence length="298" mass="34005">MWFKNLLIYRITDGKIDPQQLNEALGKSVLQDCLQMEMQSRGWVHPKDGTDQFVHTCNQHLLIALGIEKKLLPSAVINQYAEERIAVMEQHQGHKAGKRQIKDIKEAVLIELMPRAFIQRQITYAWIDLNEELLVIDVANLKRAEELVDLLLKTMTGIRLAPLATNISPSTLMTRWLSGDEPPAVITIDRDCELQGVDSEKSKIRYTHHVLDMDETIRHISAGKRVIRLALTWRDRVSFVLHDNLQIRRIEPLDIITESSEASDSDDQFDSDFALMTGELNRFLPDLIHALGGENRAG</sequence>
<dbReference type="GO" id="GO:0003690">
    <property type="term" value="F:double-stranded DNA binding"/>
    <property type="evidence" value="ECO:0007669"/>
    <property type="project" value="TreeGrafter"/>
</dbReference>
<dbReference type="PANTHER" id="PTHR38103">
    <property type="entry name" value="RECOMBINATION-ASSOCIATED PROTEIN RDGC"/>
    <property type="match status" value="1"/>
</dbReference>
<dbReference type="GO" id="GO:0000018">
    <property type="term" value="P:regulation of DNA recombination"/>
    <property type="evidence" value="ECO:0007669"/>
    <property type="project" value="TreeGrafter"/>
</dbReference>
<dbReference type="Pfam" id="PF04381">
    <property type="entry name" value="RdgC"/>
    <property type="match status" value="1"/>
</dbReference>
<dbReference type="AlphaFoldDB" id="A0A1H8EBJ1"/>
<dbReference type="PANTHER" id="PTHR38103:SF1">
    <property type="entry name" value="RECOMBINATION-ASSOCIATED PROTEIN RDGC"/>
    <property type="match status" value="1"/>
</dbReference>
<reference evidence="6 7" key="1">
    <citation type="submission" date="2016-10" db="EMBL/GenBank/DDBJ databases">
        <authorList>
            <person name="de Groot N.N."/>
        </authorList>
    </citation>
    <scope>NUCLEOTIDE SEQUENCE [LARGE SCALE GENOMIC DNA]</scope>
    <source>
        <strain evidence="6 7">Nm22</strain>
    </source>
</reference>
<dbReference type="GO" id="GO:0043590">
    <property type="term" value="C:bacterial nucleoid"/>
    <property type="evidence" value="ECO:0007669"/>
    <property type="project" value="TreeGrafter"/>
</dbReference>
<evidence type="ECO:0000256" key="2">
    <source>
        <dbReference type="ARBA" id="ARBA00008657"/>
    </source>
</evidence>
<dbReference type="NCBIfam" id="NF001463">
    <property type="entry name" value="PRK00321.1-4"/>
    <property type="match status" value="1"/>
</dbReference>
<comment type="similarity">
    <text evidence="2">Belongs to the RdgC family.</text>
</comment>
<evidence type="ECO:0000256" key="1">
    <source>
        <dbReference type="ARBA" id="ARBA00004453"/>
    </source>
</evidence>
<organism evidence="6 7">
    <name type="scientific">Nitrosomonas marina</name>
    <dbReference type="NCBI Taxonomy" id="917"/>
    <lineage>
        <taxon>Bacteria</taxon>
        <taxon>Pseudomonadati</taxon>
        <taxon>Pseudomonadota</taxon>
        <taxon>Betaproteobacteria</taxon>
        <taxon>Nitrosomonadales</taxon>
        <taxon>Nitrosomonadaceae</taxon>
        <taxon>Nitrosomonas</taxon>
    </lineage>
</organism>
<dbReference type="STRING" id="917.SAMN05216326_10830"/>
<protein>
    <recommendedName>
        <fullName evidence="3">Recombination-associated protein RdgC</fullName>
    </recommendedName>
</protein>